<feature type="region of interest" description="Disordered" evidence="1">
    <location>
        <begin position="1"/>
        <end position="25"/>
    </location>
</feature>
<gene>
    <name evidence="2" type="ORF">EVOR1521_LOCUS28483</name>
</gene>
<dbReference type="AlphaFoldDB" id="A0AA36JJ44"/>
<dbReference type="Proteomes" id="UP001178507">
    <property type="component" value="Unassembled WGS sequence"/>
</dbReference>
<evidence type="ECO:0000313" key="2">
    <source>
        <dbReference type="EMBL" id="CAJ1406542.1"/>
    </source>
</evidence>
<dbReference type="EMBL" id="CAUJNA010003636">
    <property type="protein sequence ID" value="CAJ1406542.1"/>
    <property type="molecule type" value="Genomic_DNA"/>
</dbReference>
<organism evidence="2 3">
    <name type="scientific">Effrenium voratum</name>
    <dbReference type="NCBI Taxonomy" id="2562239"/>
    <lineage>
        <taxon>Eukaryota</taxon>
        <taxon>Sar</taxon>
        <taxon>Alveolata</taxon>
        <taxon>Dinophyceae</taxon>
        <taxon>Suessiales</taxon>
        <taxon>Symbiodiniaceae</taxon>
        <taxon>Effrenium</taxon>
    </lineage>
</organism>
<comment type="caution">
    <text evidence="2">The sequence shown here is derived from an EMBL/GenBank/DDBJ whole genome shotgun (WGS) entry which is preliminary data.</text>
</comment>
<evidence type="ECO:0000256" key="1">
    <source>
        <dbReference type="SAM" id="MobiDB-lite"/>
    </source>
</evidence>
<protein>
    <submittedName>
        <fullName evidence="2">Uncharacterized protein</fullName>
    </submittedName>
</protein>
<proteinExistence type="predicted"/>
<evidence type="ECO:0000313" key="3">
    <source>
        <dbReference type="Proteomes" id="UP001178507"/>
    </source>
</evidence>
<keyword evidence="3" id="KW-1185">Reference proteome</keyword>
<reference evidence="2" key="1">
    <citation type="submission" date="2023-08" db="EMBL/GenBank/DDBJ databases">
        <authorList>
            <person name="Chen Y."/>
            <person name="Shah S."/>
            <person name="Dougan E. K."/>
            <person name="Thang M."/>
            <person name="Chan C."/>
        </authorList>
    </citation>
    <scope>NUCLEOTIDE SEQUENCE</scope>
</reference>
<name>A0AA36JJ44_9DINO</name>
<sequence>MTTKYSYKMGADRGKLEKSGTGEMRPHPLYEAMVEMQGEVTCVEEALQETDEAALQVPLDEANGLPAPLFYAVGKLKSPGVVKLLLQSKANPSARFLQSKPWEIFEKGYTPLQAVMNNQSRGDIRMQALGDILRQSEDKLDRFESELPMPPA</sequence>
<feature type="compositionally biased region" description="Basic and acidic residues" evidence="1">
    <location>
        <begin position="10"/>
        <end position="25"/>
    </location>
</feature>
<accession>A0AA36JJ44</accession>